<dbReference type="Proteomes" id="UP000267096">
    <property type="component" value="Unassembled WGS sequence"/>
</dbReference>
<gene>
    <name evidence="1" type="ORF">ASIM_LOCUS3620</name>
</gene>
<sequence length="96" mass="10766">MAAASYSTEKSVRTLRRKASFIVGVPKLPSYQNQPQFISAAQQLTNEEKLQRALSRTHFDVVRTASFGGNPSRHLFKEPDSNRNSLPLSVLSLDFE</sequence>
<dbReference type="OrthoDB" id="5858619at2759"/>
<proteinExistence type="predicted"/>
<dbReference type="EMBL" id="UYRR01005747">
    <property type="protein sequence ID" value="VDK21995.1"/>
    <property type="molecule type" value="Genomic_DNA"/>
</dbReference>
<organism evidence="3">
    <name type="scientific">Anisakis simplex</name>
    <name type="common">Herring worm</name>
    <dbReference type="NCBI Taxonomy" id="6269"/>
    <lineage>
        <taxon>Eukaryota</taxon>
        <taxon>Metazoa</taxon>
        <taxon>Ecdysozoa</taxon>
        <taxon>Nematoda</taxon>
        <taxon>Chromadorea</taxon>
        <taxon>Rhabditida</taxon>
        <taxon>Spirurina</taxon>
        <taxon>Ascaridomorpha</taxon>
        <taxon>Ascaridoidea</taxon>
        <taxon>Anisakidae</taxon>
        <taxon>Anisakis</taxon>
        <taxon>Anisakis simplex complex</taxon>
    </lineage>
</organism>
<evidence type="ECO:0000313" key="1">
    <source>
        <dbReference type="EMBL" id="VDK21995.1"/>
    </source>
</evidence>
<reference evidence="1 2" key="2">
    <citation type="submission" date="2018-11" db="EMBL/GenBank/DDBJ databases">
        <authorList>
            <consortium name="Pathogen Informatics"/>
        </authorList>
    </citation>
    <scope>NUCLEOTIDE SEQUENCE [LARGE SCALE GENOMIC DNA]</scope>
</reference>
<evidence type="ECO:0000313" key="3">
    <source>
        <dbReference type="WBParaSite" id="ASIM_0000378901-mRNA-1"/>
    </source>
</evidence>
<name>A0A0M3J887_ANISI</name>
<reference evidence="3" key="1">
    <citation type="submission" date="2017-02" db="UniProtKB">
        <authorList>
            <consortium name="WormBaseParasite"/>
        </authorList>
    </citation>
    <scope>IDENTIFICATION</scope>
</reference>
<evidence type="ECO:0000313" key="2">
    <source>
        <dbReference type="Proteomes" id="UP000267096"/>
    </source>
</evidence>
<accession>A0A0M3J887</accession>
<dbReference type="AlphaFoldDB" id="A0A0M3J887"/>
<protein>
    <submittedName>
        <fullName evidence="3">Pentatricopeptide repeat-containing protein</fullName>
    </submittedName>
</protein>
<dbReference type="WBParaSite" id="ASIM_0000378901-mRNA-1">
    <property type="protein sequence ID" value="ASIM_0000378901-mRNA-1"/>
    <property type="gene ID" value="ASIM_0000378901"/>
</dbReference>
<keyword evidence="2" id="KW-1185">Reference proteome</keyword>